<dbReference type="AlphaFoldDB" id="K9UGZ9"/>
<accession>K9UGZ9</accession>
<proteinExistence type="predicted"/>
<feature type="region of interest" description="Disordered" evidence="1">
    <location>
        <begin position="103"/>
        <end position="130"/>
    </location>
</feature>
<name>K9UGZ9_CHAP6</name>
<organism evidence="2 3">
    <name type="scientific">Chamaesiphon minutus (strain ATCC 27169 / PCC 6605)</name>
    <dbReference type="NCBI Taxonomy" id="1173020"/>
    <lineage>
        <taxon>Bacteria</taxon>
        <taxon>Bacillati</taxon>
        <taxon>Cyanobacteriota</taxon>
        <taxon>Cyanophyceae</taxon>
        <taxon>Gomontiellales</taxon>
        <taxon>Chamaesiphonaceae</taxon>
        <taxon>Chamaesiphon</taxon>
    </lineage>
</organism>
<dbReference type="eggNOG" id="COG0515">
    <property type="taxonomic scope" value="Bacteria"/>
</dbReference>
<sequence>MRINDPNLLKQVVNYLDRHQEAVRIKKMLYCLCTSRWEKDIDYLNSINFQYLIEQLVRENTTLERFRILLQNLIKTVNKPKQYIDIAKVIYLSIGQLYPEFRQEHGGRPQQTPPPAAPIPQSEPIDSSLSPVPSAIQRAYTPEPTQAVSQPGGVPSALQRAYAPMPTQAFTSQVVPSALQRAYAPLATQQFETQTPIDDDVDESAYETYYNPELSEEGQFENGDLSSQYEDGGQADSWSVPEYDPFSLRQNVMSYTNPLRAKIILLVMLRPNFNFGSQSVVQMREHQLDDLLSEVLKTYPTMAQLEESMTYAVEQLVELEEYGKAANGLLQSLIPLYTVKSRV</sequence>
<dbReference type="KEGG" id="cmp:Cha6605_2674"/>
<protein>
    <submittedName>
        <fullName evidence="2">Uncharacterized protein</fullName>
    </submittedName>
</protein>
<feature type="region of interest" description="Disordered" evidence="1">
    <location>
        <begin position="212"/>
        <end position="236"/>
    </location>
</feature>
<evidence type="ECO:0000256" key="1">
    <source>
        <dbReference type="SAM" id="MobiDB-lite"/>
    </source>
</evidence>
<dbReference type="OrthoDB" id="490422at2"/>
<keyword evidence="3" id="KW-1185">Reference proteome</keyword>
<dbReference type="HOGENOM" id="CLU_058593_0_0_3"/>
<evidence type="ECO:0000313" key="2">
    <source>
        <dbReference type="EMBL" id="AFY93716.1"/>
    </source>
</evidence>
<dbReference type="Proteomes" id="UP000010366">
    <property type="component" value="Chromosome"/>
</dbReference>
<evidence type="ECO:0000313" key="3">
    <source>
        <dbReference type="Proteomes" id="UP000010366"/>
    </source>
</evidence>
<reference evidence="2 3" key="1">
    <citation type="submission" date="2012-05" db="EMBL/GenBank/DDBJ databases">
        <title>Finished chromosome of genome of Chamaesiphon sp. PCC 6605.</title>
        <authorList>
            <consortium name="US DOE Joint Genome Institute"/>
            <person name="Gugger M."/>
            <person name="Coursin T."/>
            <person name="Rippka R."/>
            <person name="Tandeau De Marsac N."/>
            <person name="Huntemann M."/>
            <person name="Wei C.-L."/>
            <person name="Han J."/>
            <person name="Detter J.C."/>
            <person name="Han C."/>
            <person name="Tapia R."/>
            <person name="Chen A."/>
            <person name="Kyrpides N."/>
            <person name="Mavromatis K."/>
            <person name="Markowitz V."/>
            <person name="Szeto E."/>
            <person name="Ivanova N."/>
            <person name="Pagani I."/>
            <person name="Pati A."/>
            <person name="Goodwin L."/>
            <person name="Nordberg H.P."/>
            <person name="Cantor M.N."/>
            <person name="Hua S.X."/>
            <person name="Woyke T."/>
            <person name="Kerfeld C.A."/>
        </authorList>
    </citation>
    <scope>NUCLEOTIDE SEQUENCE [LARGE SCALE GENOMIC DNA]</scope>
    <source>
        <strain evidence="3">ATCC 27169 / PCC 6605</strain>
    </source>
</reference>
<dbReference type="EMBL" id="CP003600">
    <property type="protein sequence ID" value="AFY93716.1"/>
    <property type="molecule type" value="Genomic_DNA"/>
</dbReference>
<dbReference type="RefSeq" id="WP_015159862.1">
    <property type="nucleotide sequence ID" value="NC_019697.1"/>
</dbReference>
<gene>
    <name evidence="2" type="ORF">Cha6605_2674</name>
</gene>
<dbReference type="STRING" id="1173020.Cha6605_2674"/>